<evidence type="ECO:0000313" key="3">
    <source>
        <dbReference type="Proteomes" id="UP000012024"/>
    </source>
</evidence>
<accession>M7N1L3</accession>
<dbReference type="PATRIC" id="fig|1137281.3.peg.1062"/>
<evidence type="ECO:0000256" key="1">
    <source>
        <dbReference type="SAM" id="Coils"/>
    </source>
</evidence>
<keyword evidence="1" id="KW-0175">Coiled coil</keyword>
<dbReference type="eggNOG" id="ENOG5033TDK">
    <property type="taxonomic scope" value="Bacteria"/>
</dbReference>
<gene>
    <name evidence="2" type="ORF">D778_02473</name>
</gene>
<dbReference type="AlphaFoldDB" id="M7N1L3"/>
<dbReference type="Proteomes" id="UP000012024">
    <property type="component" value="Unassembled WGS sequence"/>
</dbReference>
<sequence length="387" mass="44936">MDEARDYFKKARQYIKEIEDSKVARIGALLSDDIGDYQKAQILTKRYFDLNPEKSTDEYLEMLELYVHIEEALEAKKIEQIKIAEEQIREENKQKRLDSLTNVWTQRSNMFYLNIDSIGTFNQYNVAIYKLEDHIGLMDHLGQVVIEANTYKHALDYDGYVLFMDDKIKPTRLFCYNASTKKGYQLPSITQFDPQAYDYGKVMLPRANGLLVAYPNNASNVLIFNLNAQEFQKGLDKKEYLKTLKKNDIIEKYNNDLQIKIEKNWYELGDALGGGIHPLYEHKTKLYGFLNTFNGTVYTSNYYSHFGAFCNGKFQIVENNKHLWMDVEGLKYEDNENESGAYSGASTFVKDNTGKYKIVQKVDGKNKLVYGDEQLPMLNDFLAQQSN</sequence>
<protein>
    <recommendedName>
        <fullName evidence="4">WG repeat-containing protein</fullName>
    </recommendedName>
</protein>
<name>M7N1L3_9FLAO</name>
<dbReference type="EMBL" id="ANLA01000005">
    <property type="protein sequence ID" value="EMQ95639.1"/>
    <property type="molecule type" value="Genomic_DNA"/>
</dbReference>
<evidence type="ECO:0000313" key="2">
    <source>
        <dbReference type="EMBL" id="EMQ95639.1"/>
    </source>
</evidence>
<proteinExistence type="predicted"/>
<keyword evidence="3" id="KW-1185">Reference proteome</keyword>
<organism evidence="2 3">
    <name type="scientific">Xanthomarina gelatinilytica</name>
    <dbReference type="NCBI Taxonomy" id="1137281"/>
    <lineage>
        <taxon>Bacteria</taxon>
        <taxon>Pseudomonadati</taxon>
        <taxon>Bacteroidota</taxon>
        <taxon>Flavobacteriia</taxon>
        <taxon>Flavobacteriales</taxon>
        <taxon>Flavobacteriaceae</taxon>
        <taxon>Xanthomarina</taxon>
    </lineage>
</organism>
<reference evidence="2 3" key="1">
    <citation type="submission" date="2012-12" db="EMBL/GenBank/DDBJ databases">
        <title>Genome assembly of Formosa sp. AK20.</title>
        <authorList>
            <person name="Kumar R."/>
            <person name="Khatri I."/>
            <person name="Vaidya B."/>
            <person name="Subramanian S."/>
            <person name="Pinnaka A."/>
        </authorList>
    </citation>
    <scope>NUCLEOTIDE SEQUENCE [LARGE SCALE GENOMIC DNA]</scope>
    <source>
        <strain evidence="2 3">AK20</strain>
    </source>
</reference>
<comment type="caution">
    <text evidence="2">The sequence shown here is derived from an EMBL/GenBank/DDBJ whole genome shotgun (WGS) entry which is preliminary data.</text>
</comment>
<evidence type="ECO:0008006" key="4">
    <source>
        <dbReference type="Google" id="ProtNLM"/>
    </source>
</evidence>
<feature type="coiled-coil region" evidence="1">
    <location>
        <begin position="74"/>
        <end position="103"/>
    </location>
</feature>